<evidence type="ECO:0000313" key="21">
    <source>
        <dbReference type="Proteomes" id="UP001464891"/>
    </source>
</evidence>
<evidence type="ECO:0000259" key="18">
    <source>
        <dbReference type="PROSITE" id="PS50110"/>
    </source>
</evidence>
<feature type="transmembrane region" description="Helical" evidence="16">
    <location>
        <begin position="22"/>
        <end position="41"/>
    </location>
</feature>
<feature type="modified residue" description="Phosphohistidine" evidence="13">
    <location>
        <position position="1040"/>
    </location>
</feature>
<dbReference type="InterPro" id="IPR036097">
    <property type="entry name" value="HisK_dim/P_sf"/>
</dbReference>
<keyword evidence="12 16" id="KW-0472">Membrane</keyword>
<dbReference type="SMART" id="SM00073">
    <property type="entry name" value="HPT"/>
    <property type="match status" value="1"/>
</dbReference>
<evidence type="ECO:0000256" key="15">
    <source>
        <dbReference type="SAM" id="Coils"/>
    </source>
</evidence>
<keyword evidence="15" id="KW-0175">Coiled coil</keyword>
<protein>
    <recommendedName>
        <fullName evidence="3">histidine kinase</fullName>
        <ecNumber evidence="3">2.7.13.3</ecNumber>
    </recommendedName>
</protein>
<keyword evidence="6 16" id="KW-0812">Transmembrane</keyword>
<dbReference type="InterPro" id="IPR003594">
    <property type="entry name" value="HATPase_dom"/>
</dbReference>
<feature type="transmembrane region" description="Helical" evidence="16">
    <location>
        <begin position="48"/>
        <end position="79"/>
    </location>
</feature>
<dbReference type="CDD" id="cd00082">
    <property type="entry name" value="HisKA"/>
    <property type="match status" value="1"/>
</dbReference>
<dbReference type="Proteomes" id="UP001464891">
    <property type="component" value="Unassembled WGS sequence"/>
</dbReference>
<evidence type="ECO:0000256" key="3">
    <source>
        <dbReference type="ARBA" id="ARBA00012438"/>
    </source>
</evidence>
<evidence type="ECO:0000256" key="8">
    <source>
        <dbReference type="ARBA" id="ARBA00022777"/>
    </source>
</evidence>
<dbReference type="PANTHER" id="PTHR45339">
    <property type="entry name" value="HYBRID SIGNAL TRANSDUCTION HISTIDINE KINASE J"/>
    <property type="match status" value="1"/>
</dbReference>
<dbReference type="PROSITE" id="PS50110">
    <property type="entry name" value="RESPONSE_REGULATORY"/>
    <property type="match status" value="2"/>
</dbReference>
<feature type="domain" description="Response regulatory" evidence="18">
    <location>
        <begin position="823"/>
        <end position="940"/>
    </location>
</feature>
<keyword evidence="9" id="KW-0067">ATP-binding</keyword>
<evidence type="ECO:0000256" key="2">
    <source>
        <dbReference type="ARBA" id="ARBA00004651"/>
    </source>
</evidence>
<feature type="domain" description="Response regulatory" evidence="18">
    <location>
        <begin position="680"/>
        <end position="797"/>
    </location>
</feature>
<dbReference type="SUPFAM" id="SSF52172">
    <property type="entry name" value="CheY-like"/>
    <property type="match status" value="2"/>
</dbReference>
<keyword evidence="8" id="KW-0418">Kinase</keyword>
<evidence type="ECO:0000256" key="16">
    <source>
        <dbReference type="SAM" id="Phobius"/>
    </source>
</evidence>
<dbReference type="PROSITE" id="PS50894">
    <property type="entry name" value="HPT"/>
    <property type="match status" value="1"/>
</dbReference>
<evidence type="ECO:0000256" key="11">
    <source>
        <dbReference type="ARBA" id="ARBA00023012"/>
    </source>
</evidence>
<dbReference type="InterPro" id="IPR008207">
    <property type="entry name" value="Sig_transdc_His_kin_Hpt_dom"/>
</dbReference>
<organism evidence="20 21">
    <name type="scientific">Trichocoleus desertorum GB2-A4</name>
    <dbReference type="NCBI Taxonomy" id="2933944"/>
    <lineage>
        <taxon>Bacteria</taxon>
        <taxon>Bacillati</taxon>
        <taxon>Cyanobacteriota</taxon>
        <taxon>Cyanophyceae</taxon>
        <taxon>Leptolyngbyales</taxon>
        <taxon>Trichocoleusaceae</taxon>
        <taxon>Trichocoleus</taxon>
    </lineage>
</organism>
<name>A0ABV0J6Y8_9CYAN</name>
<accession>A0ABV0J6Y8</accession>
<dbReference type="Pfam" id="PF00072">
    <property type="entry name" value="Response_reg"/>
    <property type="match status" value="2"/>
</dbReference>
<evidence type="ECO:0000256" key="1">
    <source>
        <dbReference type="ARBA" id="ARBA00000085"/>
    </source>
</evidence>
<dbReference type="Pfam" id="PF00512">
    <property type="entry name" value="HisKA"/>
    <property type="match status" value="1"/>
</dbReference>
<evidence type="ECO:0000259" key="17">
    <source>
        <dbReference type="PROSITE" id="PS50109"/>
    </source>
</evidence>
<feature type="coiled-coil region" evidence="15">
    <location>
        <begin position="398"/>
        <end position="425"/>
    </location>
</feature>
<evidence type="ECO:0000256" key="9">
    <source>
        <dbReference type="ARBA" id="ARBA00022840"/>
    </source>
</evidence>
<dbReference type="InterPro" id="IPR036641">
    <property type="entry name" value="HPT_dom_sf"/>
</dbReference>
<evidence type="ECO:0000256" key="13">
    <source>
        <dbReference type="PROSITE-ProRule" id="PRU00110"/>
    </source>
</evidence>
<keyword evidence="21" id="KW-1185">Reference proteome</keyword>
<dbReference type="CDD" id="cd00156">
    <property type="entry name" value="REC"/>
    <property type="match status" value="1"/>
</dbReference>
<comment type="caution">
    <text evidence="20">The sequence shown here is derived from an EMBL/GenBank/DDBJ whole genome shotgun (WGS) entry which is preliminary data.</text>
</comment>
<keyword evidence="10 16" id="KW-1133">Transmembrane helix</keyword>
<dbReference type="SMART" id="SM00388">
    <property type="entry name" value="HisKA"/>
    <property type="match status" value="1"/>
</dbReference>
<dbReference type="Gene3D" id="3.40.50.2300">
    <property type="match status" value="2"/>
</dbReference>
<keyword evidence="8" id="KW-0808">Transferase</keyword>
<dbReference type="Gene3D" id="3.30.450.20">
    <property type="entry name" value="PAS domain"/>
    <property type="match status" value="1"/>
</dbReference>
<dbReference type="Pfam" id="PF01627">
    <property type="entry name" value="Hpt"/>
    <property type="match status" value="1"/>
</dbReference>
<dbReference type="EMBL" id="JAMPKM010000005">
    <property type="protein sequence ID" value="MEP0817548.1"/>
    <property type="molecule type" value="Genomic_DNA"/>
</dbReference>
<comment type="subcellular location">
    <subcellularLocation>
        <location evidence="2">Cell membrane</location>
        <topology evidence="2">Multi-pass membrane protein</topology>
    </subcellularLocation>
</comment>
<dbReference type="Gene3D" id="1.20.120.160">
    <property type="entry name" value="HPT domain"/>
    <property type="match status" value="1"/>
</dbReference>
<feature type="modified residue" description="4-aspartylphosphate" evidence="14">
    <location>
        <position position="872"/>
    </location>
</feature>
<gene>
    <name evidence="20" type="ORF">NC998_10615</name>
</gene>
<dbReference type="PRINTS" id="PR00344">
    <property type="entry name" value="BCTRLSENSOR"/>
</dbReference>
<dbReference type="Gene3D" id="1.10.287.130">
    <property type="match status" value="1"/>
</dbReference>
<dbReference type="InterPro" id="IPR004358">
    <property type="entry name" value="Sig_transdc_His_kin-like_C"/>
</dbReference>
<sequence>MFGYLTTSWLQLSLRHPDWLPTFRPVLLTLAMSGCGGLVVLGDASDLWVGLVLGLGLLLPLPPLPLMLLLGTGMGLAVVSGPEPIIWQAIAWGISAALIVGLRRFCQKIEWRLASQALLAKLTEVETLATPDALLRRVLVSLQEVTVADAAIALRQLDEVTAEALVCLPETALPNALTTPSLFATAIAQNRCLYYTDYASTPEASRVLLAQGAQSVAILPLQHPGGFQGAILLIWQRQIAIPVHMQQLIESVIGELRTLLQFNDITLNLDKLQARFEAILETIHQGVVFVDESGEQGWVNLAAATHLNLGPGAIDPPLLAAAMAQLRSSAENQAEIATQAAQFFSQPRSEIRNWNWIYTQPQPKVLSFSSTMTQVRNVPGRLWVIDDITERYFAQRQLLEQTEELSRANQALAQAKVVAEAATQAKSEFLANMSHEIRTPMNAVIGFTELLLATDLDSYQQDLTATIRSSGDSLLTIINDILDFSKIESGKLELELAPLELRNCVEASLDLLAPKAAEKAIELVCWIEPTTPKWIVGDATRLRQILVNLLGNAVKFTESGEVVVLVQARSLVTGSASQTYEIQFAVKDTGIGIPTDRRDRLFKSFSQVDASTTRQYGGTGLGLAIGKQLSDMMGGRMWVESTINQGSTFYFTLIATAATADLVSPSETSLKQFSPLFGKRSLIVDDNAASRQALTGHMQSWGMNCRTAASGAEALAWLHQREEFDLAVIDVQMPEKDGLVFAQELRQLPQFQTLPLVLLTTLGNLAPSKVALVKDRVALVNKPVKQSQLEQALLQVLNQGSPQTSHRFVSSTLSPQLPHPPLRILMAEDNRVNQKVILSGLKQWGYEIDVVNNGREAIAALQQRSYDVILMDVQMPEMDGLTATRYICQNWSPATRPRIIAMTANAMQGDREACLAAGMSNYLVKPIRLAALAELLKQGWQVPESALAKVNQAAVLPDQPLNPGTELALTPMTTTPTEWDAKGALDAKAIAALQEMLGENAAEMLAVVIHNYLEDAPKMIAQIQAAVQQQDAAALRYAAHSLKGCSATLGAVTLAQLCQELEVIGRTGMMATDWQVSLPQLRHLEAEYERVKATLDLELQTC</sequence>
<dbReference type="InterPro" id="IPR005467">
    <property type="entry name" value="His_kinase_dom"/>
</dbReference>
<dbReference type="Gene3D" id="3.30.565.10">
    <property type="entry name" value="Histidine kinase-like ATPase, C-terminal domain"/>
    <property type="match status" value="1"/>
</dbReference>
<dbReference type="InterPro" id="IPR001789">
    <property type="entry name" value="Sig_transdc_resp-reg_receiver"/>
</dbReference>
<dbReference type="InterPro" id="IPR036890">
    <property type="entry name" value="HATPase_C_sf"/>
</dbReference>
<evidence type="ECO:0000256" key="6">
    <source>
        <dbReference type="ARBA" id="ARBA00022692"/>
    </source>
</evidence>
<evidence type="ECO:0000256" key="5">
    <source>
        <dbReference type="ARBA" id="ARBA00022553"/>
    </source>
</evidence>
<evidence type="ECO:0000256" key="12">
    <source>
        <dbReference type="ARBA" id="ARBA00023136"/>
    </source>
</evidence>
<dbReference type="InterPro" id="IPR011006">
    <property type="entry name" value="CheY-like_superfamily"/>
</dbReference>
<evidence type="ECO:0000256" key="14">
    <source>
        <dbReference type="PROSITE-ProRule" id="PRU00169"/>
    </source>
</evidence>
<dbReference type="PANTHER" id="PTHR45339:SF1">
    <property type="entry name" value="HYBRID SIGNAL TRANSDUCTION HISTIDINE KINASE J"/>
    <property type="match status" value="1"/>
</dbReference>
<comment type="catalytic activity">
    <reaction evidence="1">
        <text>ATP + protein L-histidine = ADP + protein N-phospho-L-histidine.</text>
        <dbReference type="EC" id="2.7.13.3"/>
    </reaction>
</comment>
<dbReference type="Pfam" id="PF02518">
    <property type="entry name" value="HATPase_c"/>
    <property type="match status" value="1"/>
</dbReference>
<keyword evidence="11" id="KW-0902">Two-component regulatory system</keyword>
<keyword evidence="7" id="KW-0547">Nucleotide-binding</keyword>
<evidence type="ECO:0000256" key="4">
    <source>
        <dbReference type="ARBA" id="ARBA00022475"/>
    </source>
</evidence>
<feature type="modified residue" description="4-aspartylphosphate" evidence="14">
    <location>
        <position position="730"/>
    </location>
</feature>
<proteinExistence type="predicted"/>
<dbReference type="SUPFAM" id="SSF47226">
    <property type="entry name" value="Histidine-containing phosphotransfer domain, HPT domain"/>
    <property type="match status" value="1"/>
</dbReference>
<evidence type="ECO:0000256" key="7">
    <source>
        <dbReference type="ARBA" id="ARBA00022741"/>
    </source>
</evidence>
<evidence type="ECO:0000256" key="10">
    <source>
        <dbReference type="ARBA" id="ARBA00022989"/>
    </source>
</evidence>
<dbReference type="PROSITE" id="PS50109">
    <property type="entry name" value="HIS_KIN"/>
    <property type="match status" value="1"/>
</dbReference>
<evidence type="ECO:0000313" key="20">
    <source>
        <dbReference type="EMBL" id="MEP0817548.1"/>
    </source>
</evidence>
<dbReference type="EC" id="2.7.13.3" evidence="3"/>
<keyword evidence="5 14" id="KW-0597">Phosphoprotein</keyword>
<dbReference type="InterPro" id="IPR003661">
    <property type="entry name" value="HisK_dim/P_dom"/>
</dbReference>
<evidence type="ECO:0000259" key="19">
    <source>
        <dbReference type="PROSITE" id="PS50894"/>
    </source>
</evidence>
<feature type="domain" description="Histidine kinase" evidence="17">
    <location>
        <begin position="432"/>
        <end position="657"/>
    </location>
</feature>
<reference evidence="20 21" key="1">
    <citation type="submission" date="2022-04" db="EMBL/GenBank/DDBJ databases">
        <title>Positive selection, recombination, and allopatry shape intraspecific diversity of widespread and dominant cyanobacteria.</title>
        <authorList>
            <person name="Wei J."/>
            <person name="Shu W."/>
            <person name="Hu C."/>
        </authorList>
    </citation>
    <scope>NUCLEOTIDE SEQUENCE [LARGE SCALE GENOMIC DNA]</scope>
    <source>
        <strain evidence="20 21">GB2-A4</strain>
    </source>
</reference>
<dbReference type="SUPFAM" id="SSF47384">
    <property type="entry name" value="Homodimeric domain of signal transducing histidine kinase"/>
    <property type="match status" value="1"/>
</dbReference>
<keyword evidence="4" id="KW-1003">Cell membrane</keyword>
<dbReference type="RefSeq" id="WP_190435698.1">
    <property type="nucleotide sequence ID" value="NZ_JAMPKM010000005.1"/>
</dbReference>
<dbReference type="SMART" id="SM00387">
    <property type="entry name" value="HATPase_c"/>
    <property type="match status" value="1"/>
</dbReference>
<feature type="domain" description="HPt" evidence="19">
    <location>
        <begin position="1001"/>
        <end position="1098"/>
    </location>
</feature>
<dbReference type="CDD" id="cd16922">
    <property type="entry name" value="HATPase_EvgS-ArcB-TorS-like"/>
    <property type="match status" value="1"/>
</dbReference>
<dbReference type="SUPFAM" id="SSF55874">
    <property type="entry name" value="ATPase domain of HSP90 chaperone/DNA topoisomerase II/histidine kinase"/>
    <property type="match status" value="1"/>
</dbReference>
<dbReference type="CDD" id="cd17546">
    <property type="entry name" value="REC_hyHK_CKI1_RcsC-like"/>
    <property type="match status" value="1"/>
</dbReference>
<dbReference type="SMART" id="SM00448">
    <property type="entry name" value="REC"/>
    <property type="match status" value="2"/>
</dbReference>